<feature type="signal peptide" evidence="1">
    <location>
        <begin position="1"/>
        <end position="23"/>
    </location>
</feature>
<keyword evidence="1" id="KW-0732">Signal</keyword>
<dbReference type="AlphaFoldDB" id="A0A3S0QVM2"/>
<evidence type="ECO:0000256" key="1">
    <source>
        <dbReference type="SAM" id="SignalP"/>
    </source>
</evidence>
<dbReference type="OrthoDB" id="7543403at2"/>
<keyword evidence="3" id="KW-1185">Reference proteome</keyword>
<organism evidence="2 3">
    <name type="scientific">Dyella dinghuensis</name>
    <dbReference type="NCBI Taxonomy" id="1920169"/>
    <lineage>
        <taxon>Bacteria</taxon>
        <taxon>Pseudomonadati</taxon>
        <taxon>Pseudomonadota</taxon>
        <taxon>Gammaproteobacteria</taxon>
        <taxon>Lysobacterales</taxon>
        <taxon>Rhodanobacteraceae</taxon>
        <taxon>Dyella</taxon>
    </lineage>
</organism>
<dbReference type="Proteomes" id="UP000267077">
    <property type="component" value="Unassembled WGS sequence"/>
</dbReference>
<reference evidence="2 3" key="1">
    <citation type="submission" date="2018-12" db="EMBL/GenBank/DDBJ databases">
        <title>Dyella dinghuensis sp. nov. DHOA06 and Dyella choica sp. nov. 4M-K27, isolated from forest soil.</title>
        <authorList>
            <person name="Qiu L.-H."/>
            <person name="Gao Z.-H."/>
        </authorList>
    </citation>
    <scope>NUCLEOTIDE SEQUENCE [LARGE SCALE GENOMIC DNA]</scope>
    <source>
        <strain evidence="2 3">DHOA06</strain>
    </source>
</reference>
<comment type="caution">
    <text evidence="2">The sequence shown here is derived from an EMBL/GenBank/DDBJ whole genome shotgun (WGS) entry which is preliminary data.</text>
</comment>
<sequence length="382" mass="41677">MRHAFVMVGLMIFVASSVGIAHADDDQGPFVGMLGKSPIVLRLYTNDSKKVGRYFYRAKGIDIGLIASGKNGEYIECPLGGGNNEPDVCNKPTGYWTLSIQGDNANGTWRKTLQATDALTVTLARECNGCAKASDPSDAIEKAYAQLRAEGPTQMLPKQASSDDGAVTWQFMQEKRSGATIPQLVKASASDGMRKINDDLKHQFAQDIDAALSSKPDGEASCSYSIPFADVRIFVVDSTCEWDTPGAAHPSSSWETVTYDLATGNPIDWTQWLRFPDASTDHFDFTTGKDIVSLALRHEASKRNDGDCAQTVFESYSCDGNTCSNYGHDGNWKDAISFSPRKNGLFVAFNNYPEVARSCRGEGFTLPWDAVHALQTKPHAWP</sequence>
<dbReference type="RefSeq" id="WP_126674541.1">
    <property type="nucleotide sequence ID" value="NZ_RYZR01000007.1"/>
</dbReference>
<gene>
    <name evidence="2" type="ORF">EKH79_14420</name>
</gene>
<name>A0A3S0QVM2_9GAMM</name>
<evidence type="ECO:0000313" key="2">
    <source>
        <dbReference type="EMBL" id="RUL62097.1"/>
    </source>
</evidence>
<accession>A0A3S0QVM2</accession>
<proteinExistence type="predicted"/>
<feature type="chain" id="PRO_5018690631" evidence="1">
    <location>
        <begin position="24"/>
        <end position="382"/>
    </location>
</feature>
<protein>
    <submittedName>
        <fullName evidence="2">Uncharacterized protein</fullName>
    </submittedName>
</protein>
<evidence type="ECO:0000313" key="3">
    <source>
        <dbReference type="Proteomes" id="UP000267077"/>
    </source>
</evidence>
<dbReference type="EMBL" id="RYZR01000007">
    <property type="protein sequence ID" value="RUL62097.1"/>
    <property type="molecule type" value="Genomic_DNA"/>
</dbReference>